<dbReference type="STRING" id="765440.A0A0C3B8Q2"/>
<evidence type="ECO:0008006" key="4">
    <source>
        <dbReference type="Google" id="ProtNLM"/>
    </source>
</evidence>
<evidence type="ECO:0000313" key="2">
    <source>
        <dbReference type="EMBL" id="KIM82653.1"/>
    </source>
</evidence>
<dbReference type="EMBL" id="KN832993">
    <property type="protein sequence ID" value="KIM82653.1"/>
    <property type="molecule type" value="Genomic_DNA"/>
</dbReference>
<dbReference type="HOGENOM" id="CLU_087678_0_0_1"/>
<reference evidence="3" key="2">
    <citation type="submission" date="2015-01" db="EMBL/GenBank/DDBJ databases">
        <title>Evolutionary Origins and Diversification of the Mycorrhizal Mutualists.</title>
        <authorList>
            <consortium name="DOE Joint Genome Institute"/>
            <consortium name="Mycorrhizal Genomics Consortium"/>
            <person name="Kohler A."/>
            <person name="Kuo A."/>
            <person name="Nagy L.G."/>
            <person name="Floudas D."/>
            <person name="Copeland A."/>
            <person name="Barry K.W."/>
            <person name="Cichocki N."/>
            <person name="Veneault-Fourrey C."/>
            <person name="LaButti K."/>
            <person name="Lindquist E.A."/>
            <person name="Lipzen A."/>
            <person name="Lundell T."/>
            <person name="Morin E."/>
            <person name="Murat C."/>
            <person name="Riley R."/>
            <person name="Ohm R."/>
            <person name="Sun H."/>
            <person name="Tunlid A."/>
            <person name="Henrissat B."/>
            <person name="Grigoriev I.V."/>
            <person name="Hibbett D.S."/>
            <person name="Martin F."/>
        </authorList>
    </citation>
    <scope>NUCLEOTIDE SEQUENCE [LARGE SCALE GENOMIC DNA]</scope>
    <source>
        <strain evidence="3">F 1598</strain>
    </source>
</reference>
<feature type="compositionally biased region" description="Polar residues" evidence="1">
    <location>
        <begin position="34"/>
        <end position="44"/>
    </location>
</feature>
<keyword evidence="3" id="KW-1185">Reference proteome</keyword>
<name>A0A0C3B8Q2_PILCF</name>
<evidence type="ECO:0000256" key="1">
    <source>
        <dbReference type="SAM" id="MobiDB-lite"/>
    </source>
</evidence>
<evidence type="ECO:0000313" key="3">
    <source>
        <dbReference type="Proteomes" id="UP000054166"/>
    </source>
</evidence>
<feature type="region of interest" description="Disordered" evidence="1">
    <location>
        <begin position="23"/>
        <end position="55"/>
    </location>
</feature>
<protein>
    <recommendedName>
        <fullName evidence="4">DEAD/DEAH box helicase domain-containing protein</fullName>
    </recommendedName>
</protein>
<dbReference type="InterPro" id="IPR027417">
    <property type="entry name" value="P-loop_NTPase"/>
</dbReference>
<feature type="compositionally biased region" description="Low complexity" evidence="1">
    <location>
        <begin position="45"/>
        <end position="55"/>
    </location>
</feature>
<dbReference type="InParanoid" id="A0A0C3B8Q2"/>
<dbReference type="Proteomes" id="UP000054166">
    <property type="component" value="Unassembled WGS sequence"/>
</dbReference>
<dbReference type="SUPFAM" id="SSF52540">
    <property type="entry name" value="P-loop containing nucleoside triphosphate hydrolases"/>
    <property type="match status" value="1"/>
</dbReference>
<dbReference type="Gene3D" id="3.40.50.300">
    <property type="entry name" value="P-loop containing nucleotide triphosphate hydrolases"/>
    <property type="match status" value="1"/>
</dbReference>
<reference evidence="2 3" key="1">
    <citation type="submission" date="2014-04" db="EMBL/GenBank/DDBJ databases">
        <authorList>
            <consortium name="DOE Joint Genome Institute"/>
            <person name="Kuo A."/>
            <person name="Tarkka M."/>
            <person name="Buscot F."/>
            <person name="Kohler A."/>
            <person name="Nagy L.G."/>
            <person name="Floudas D."/>
            <person name="Copeland A."/>
            <person name="Barry K.W."/>
            <person name="Cichocki N."/>
            <person name="Veneault-Fourrey C."/>
            <person name="LaButti K."/>
            <person name="Lindquist E.A."/>
            <person name="Lipzen A."/>
            <person name="Lundell T."/>
            <person name="Morin E."/>
            <person name="Murat C."/>
            <person name="Sun H."/>
            <person name="Tunlid A."/>
            <person name="Henrissat B."/>
            <person name="Grigoriev I.V."/>
            <person name="Hibbett D.S."/>
            <person name="Martin F."/>
            <person name="Nordberg H.P."/>
            <person name="Cantor M.N."/>
            <person name="Hua S.X."/>
        </authorList>
    </citation>
    <scope>NUCLEOTIDE SEQUENCE [LARGE SCALE GENOMIC DNA]</scope>
    <source>
        <strain evidence="2 3">F 1598</strain>
    </source>
</reference>
<dbReference type="OrthoDB" id="10261556at2759"/>
<organism evidence="2 3">
    <name type="scientific">Piloderma croceum (strain F 1598)</name>
    <dbReference type="NCBI Taxonomy" id="765440"/>
    <lineage>
        <taxon>Eukaryota</taxon>
        <taxon>Fungi</taxon>
        <taxon>Dikarya</taxon>
        <taxon>Basidiomycota</taxon>
        <taxon>Agaricomycotina</taxon>
        <taxon>Agaricomycetes</taxon>
        <taxon>Agaricomycetidae</taxon>
        <taxon>Atheliales</taxon>
        <taxon>Atheliaceae</taxon>
        <taxon>Piloderma</taxon>
    </lineage>
</organism>
<sequence length="199" mass="21969">MSENNLPAVWPPVRRRIETSTASEAFSLSSSTTPARLSQSLQNATTPSPTQPITTPIRRIPLASTINNSKKRFRNGFEVKPQTPSYKPYALNSRGRKRQCAYVFDDEETCIKPIQPPSHAKWNELALEARILPDGCALWDFQMQCSDIVVGMAGDVCVIAPTGSGKSVLRWLLPLLVQKDGISLVITPYTSLGVEGEQR</sequence>
<accession>A0A0C3B8Q2</accession>
<dbReference type="AlphaFoldDB" id="A0A0C3B8Q2"/>
<feature type="compositionally biased region" description="Low complexity" evidence="1">
    <location>
        <begin position="23"/>
        <end position="33"/>
    </location>
</feature>
<proteinExistence type="predicted"/>
<gene>
    <name evidence="2" type="ORF">PILCRDRAFT_819953</name>
</gene>